<feature type="compositionally biased region" description="Pro residues" evidence="1">
    <location>
        <begin position="238"/>
        <end position="257"/>
    </location>
</feature>
<organism evidence="3 4">
    <name type="scientific">Vitrella brassicaformis (strain CCMP3155)</name>
    <dbReference type="NCBI Taxonomy" id="1169540"/>
    <lineage>
        <taxon>Eukaryota</taxon>
        <taxon>Sar</taxon>
        <taxon>Alveolata</taxon>
        <taxon>Colpodellida</taxon>
        <taxon>Vitrellaceae</taxon>
        <taxon>Vitrella</taxon>
    </lineage>
</organism>
<feature type="transmembrane region" description="Helical" evidence="2">
    <location>
        <begin position="164"/>
        <end position="196"/>
    </location>
</feature>
<dbReference type="InParanoid" id="A0A0G4GN50"/>
<dbReference type="VEuPathDB" id="CryptoDB:Vbra_22809"/>
<feature type="compositionally biased region" description="Polar residues" evidence="1">
    <location>
        <begin position="411"/>
        <end position="431"/>
    </location>
</feature>
<evidence type="ECO:0000313" key="4">
    <source>
        <dbReference type="Proteomes" id="UP000041254"/>
    </source>
</evidence>
<sequence length="537" mass="56867">MGDGRLNATQTAKDEAAAANMTLLEMAPHQVQLDGRGNVKMAKHRMLDEADDVRASMTGPIEANQSTADSEPAALSSAAQAAQEELAQALNSVAQDDTTTTITTTSGGGEGSQQIVLDLGDAVRKQGSAPLPQPVRRAAPPPAPPPENESSKEVKLDTGGPVSWWAIVLATALVLVLYMVLLSLLIGYVSGATFGFGKGQRKRRMREKEDEEDESELGERIAQLENGGLHPSNIHPPQSSPPLRPAQPRDSLPPPSPESLSTTVPASSGAQPSPQLEGAGVPLTPKTPKCRKVSLAEVQHHERDKGKSGKSKLRDAATQDDGTPSVDLSRSVGPSGGASSSTPRGAHIKGDTSRSSTPRGAHTRTPRRNKTPKSKKERGSRRCHTPCSPADSTKSFDWTKINWDAMDPDSINATAPEDTTTSTRPPASSVSTTIASHTTGAAYSHRGGFAGAGVGVGVGAGFGGTRELPKNSIKFAPLPPRTPPIQPRDPPQLSWNDLFDRVTERREWLAPPPIPPRVSEPTQSIVPYRCFRRAGVI</sequence>
<keyword evidence="2" id="KW-0812">Transmembrane</keyword>
<keyword evidence="4" id="KW-1185">Reference proteome</keyword>
<dbReference type="Proteomes" id="UP000041254">
    <property type="component" value="Unassembled WGS sequence"/>
</dbReference>
<feature type="region of interest" description="Disordered" evidence="1">
    <location>
        <begin position="126"/>
        <end position="156"/>
    </location>
</feature>
<reference evidence="3 4" key="1">
    <citation type="submission" date="2014-11" db="EMBL/GenBank/DDBJ databases">
        <authorList>
            <person name="Zhu J."/>
            <person name="Qi W."/>
            <person name="Song R."/>
        </authorList>
    </citation>
    <scope>NUCLEOTIDE SEQUENCE [LARGE SCALE GENOMIC DNA]</scope>
</reference>
<feature type="compositionally biased region" description="Basic and acidic residues" evidence="1">
    <location>
        <begin position="298"/>
        <end position="317"/>
    </location>
</feature>
<feature type="compositionally biased region" description="Polar residues" evidence="1">
    <location>
        <begin position="262"/>
        <end position="274"/>
    </location>
</feature>
<proteinExistence type="predicted"/>
<feature type="region of interest" description="Disordered" evidence="1">
    <location>
        <begin position="407"/>
        <end position="431"/>
    </location>
</feature>
<evidence type="ECO:0000256" key="1">
    <source>
        <dbReference type="SAM" id="MobiDB-lite"/>
    </source>
</evidence>
<keyword evidence="2" id="KW-0472">Membrane</keyword>
<dbReference type="EMBL" id="CDMY01000732">
    <property type="protein sequence ID" value="CEM31638.1"/>
    <property type="molecule type" value="Genomic_DNA"/>
</dbReference>
<name>A0A0G4GN50_VITBC</name>
<gene>
    <name evidence="3" type="ORF">Vbra_22809</name>
</gene>
<dbReference type="AlphaFoldDB" id="A0A0G4GN50"/>
<feature type="region of interest" description="Disordered" evidence="1">
    <location>
        <begin position="197"/>
        <end position="395"/>
    </location>
</feature>
<keyword evidence="2" id="KW-1133">Transmembrane helix</keyword>
<accession>A0A0G4GN50</accession>
<protein>
    <submittedName>
        <fullName evidence="3">Uncharacterized protein</fullName>
    </submittedName>
</protein>
<evidence type="ECO:0000313" key="3">
    <source>
        <dbReference type="EMBL" id="CEM31638.1"/>
    </source>
</evidence>
<evidence type="ECO:0000256" key="2">
    <source>
        <dbReference type="SAM" id="Phobius"/>
    </source>
</evidence>
<feature type="compositionally biased region" description="Basic residues" evidence="1">
    <location>
        <begin position="361"/>
        <end position="384"/>
    </location>
</feature>